<keyword evidence="9 13" id="KW-0418">Kinase</keyword>
<comment type="similarity">
    <text evidence="2">Belongs to the protein kinase superfamily. ADCK protein kinase family.</text>
</comment>
<evidence type="ECO:0000256" key="3">
    <source>
        <dbReference type="ARBA" id="ARBA00022475"/>
    </source>
</evidence>
<evidence type="ECO:0000256" key="4">
    <source>
        <dbReference type="ARBA" id="ARBA00022519"/>
    </source>
</evidence>
<dbReference type="InterPro" id="IPR045308">
    <property type="entry name" value="UbiB_bact"/>
</dbReference>
<keyword evidence="11 13" id="KW-1133">Transmembrane helix</keyword>
<keyword evidence="12 13" id="KW-0472">Membrane</keyword>
<gene>
    <name evidence="15" type="primary">ubiB [H]</name>
    <name evidence="13" type="synonym">ubiB</name>
    <name evidence="15" type="ordered locus">TVNIR_0089</name>
</gene>
<dbReference type="GO" id="GO:0005524">
    <property type="term" value="F:ATP binding"/>
    <property type="evidence" value="ECO:0007669"/>
    <property type="project" value="UniProtKB-KW"/>
</dbReference>
<dbReference type="RefSeq" id="WP_015256962.1">
    <property type="nucleotide sequence ID" value="NC_019902.2"/>
</dbReference>
<dbReference type="STRING" id="1255043.TVNIR_0089"/>
<dbReference type="InterPro" id="IPR011009">
    <property type="entry name" value="Kinase-like_dom_sf"/>
</dbReference>
<evidence type="ECO:0000259" key="14">
    <source>
        <dbReference type="Pfam" id="PF03109"/>
    </source>
</evidence>
<dbReference type="KEGG" id="tni:TVNIR_0089"/>
<dbReference type="NCBIfam" id="NF003404">
    <property type="entry name" value="PRK04750.1"/>
    <property type="match status" value="1"/>
</dbReference>
<dbReference type="InterPro" id="IPR050154">
    <property type="entry name" value="UbiB_kinase"/>
</dbReference>
<evidence type="ECO:0000256" key="11">
    <source>
        <dbReference type="ARBA" id="ARBA00022989"/>
    </source>
</evidence>
<dbReference type="PATRIC" id="fig|1255043.3.peg.89"/>
<evidence type="ECO:0000256" key="8">
    <source>
        <dbReference type="ARBA" id="ARBA00022741"/>
    </source>
</evidence>
<dbReference type="SUPFAM" id="SSF56112">
    <property type="entry name" value="Protein kinase-like (PK-like)"/>
    <property type="match status" value="1"/>
</dbReference>
<comment type="function">
    <text evidence="13">Is probably a protein kinase regulator of UbiI activity which is involved in aerobic coenzyme Q (ubiquinone) biosynthesis.</text>
</comment>
<dbReference type="HOGENOM" id="CLU_006533_0_0_6"/>
<evidence type="ECO:0000256" key="2">
    <source>
        <dbReference type="ARBA" id="ARBA00009670"/>
    </source>
</evidence>
<dbReference type="GO" id="GO:0010795">
    <property type="term" value="P:regulation of ubiquinone biosynthetic process"/>
    <property type="evidence" value="ECO:0007669"/>
    <property type="project" value="UniProtKB-UniRule"/>
</dbReference>
<feature type="domain" description="ABC1 atypical kinase-like" evidence="14">
    <location>
        <begin position="94"/>
        <end position="343"/>
    </location>
</feature>
<evidence type="ECO:0000256" key="5">
    <source>
        <dbReference type="ARBA" id="ARBA00022679"/>
    </source>
</evidence>
<feature type="active site" description="Proton acceptor" evidence="13">
    <location>
        <position position="288"/>
    </location>
</feature>
<dbReference type="Proteomes" id="UP000010809">
    <property type="component" value="Chromosome"/>
</dbReference>
<dbReference type="NCBIfam" id="TIGR01982">
    <property type="entry name" value="UbiB"/>
    <property type="match status" value="1"/>
</dbReference>
<feature type="binding site" evidence="13">
    <location>
        <begin position="131"/>
        <end position="139"/>
    </location>
    <ligand>
        <name>ATP</name>
        <dbReference type="ChEBI" id="CHEBI:30616"/>
    </ligand>
</feature>
<keyword evidence="15" id="KW-0503">Monooxygenase</keyword>
<accession>L0DS37</accession>
<name>L0DS37_THIND</name>
<dbReference type="eggNOG" id="COG0661">
    <property type="taxonomic scope" value="Bacteria"/>
</dbReference>
<keyword evidence="15" id="KW-0830">Ubiquinone</keyword>
<dbReference type="GO" id="GO:0006744">
    <property type="term" value="P:ubiquinone biosynthetic process"/>
    <property type="evidence" value="ECO:0007669"/>
    <property type="project" value="UniProtKB-UniPathway"/>
</dbReference>
<dbReference type="InterPro" id="IPR010232">
    <property type="entry name" value="UbiB"/>
</dbReference>
<keyword evidence="8 13" id="KW-0547">Nucleotide-binding</keyword>
<keyword evidence="4 13" id="KW-0997">Cell inner membrane</keyword>
<dbReference type="EMBL" id="CP003989">
    <property type="protein sequence ID" value="AGA31802.1"/>
    <property type="molecule type" value="Genomic_DNA"/>
</dbReference>
<protein>
    <recommendedName>
        <fullName evidence="13">Probable protein kinase UbiB</fullName>
        <ecNumber evidence="13">2.7.-.-</ecNumber>
    </recommendedName>
    <alternativeName>
        <fullName evidence="13">Ubiquinone biosynthesis protein UbiB</fullName>
    </alternativeName>
</protein>
<sequence>MIRTFHQGLRLWAIGRVLVRYRLDAILFTLKPLRPLSFLLHLLPWNWFRQAEGTRGERIRCALEDLGPIFVKFGQMLSTRRDLLPDDLALELARLQDRVPAFPSDQARVEIEKALEQPIATVFAEFTDAPLASASIAQVHAARLRDGRSVVVKVVRPGIDRTIRADLEILHLIAFLADRYWADGRRLRPREVVAEYEKTVLDELDLIREGANAVTIRRHFEGSGLVYIPEVIWDYTRRNVMVMERISGIPVAEVDALRALGVNLRLLAERGVELFFTQVFRHNFFHADMHPGNIFVDASDPEDPSYLAVDFGIVGSLLDSDQHYLAENFYAFFNRDYRRVAELYVQSGWVPRHTRVDEFEGAIRSVCEPIFQKPLDQISFGTLLLRLFQTARRFDMEVQPQLVLLQKTLLNIEGLGRQLYPQLDLWTTAKPFIERWMSEQVGVRAFLRSAERNLPKVLVQLPELPMRLQEVLDSERDRAERDAALRAELRALKAMLQRDARRRAEAFTGIGLLIGAGVATRMDAFTHWHGVPWPSWALGLFGLALLFFSLRRGDGLIRRMRGMGQDRPD</sequence>
<reference evidence="15" key="1">
    <citation type="submission" date="2015-12" db="EMBL/GenBank/DDBJ databases">
        <authorList>
            <person name="Tikhonova T.V."/>
            <person name="Pavlov A.R."/>
            <person name="Beletsky A.V."/>
            <person name="Mardanov A.V."/>
            <person name="Sorokin D.Y."/>
            <person name="Ravin N.V."/>
            <person name="Popov V.O."/>
        </authorList>
    </citation>
    <scope>NUCLEOTIDE SEQUENCE</scope>
    <source>
        <strain evidence="15">DSM 14787</strain>
    </source>
</reference>
<dbReference type="PANTHER" id="PTHR10566:SF113">
    <property type="entry name" value="PROTEIN ACTIVITY OF BC1 COMPLEX KINASE 7, CHLOROPLASTIC"/>
    <property type="match status" value="1"/>
</dbReference>
<evidence type="ECO:0000256" key="10">
    <source>
        <dbReference type="ARBA" id="ARBA00022840"/>
    </source>
</evidence>
<dbReference type="EC" id="2.7.-.-" evidence="13"/>
<keyword evidence="15" id="KW-0560">Oxidoreductase</keyword>
<evidence type="ECO:0000256" key="12">
    <source>
        <dbReference type="ARBA" id="ARBA00023136"/>
    </source>
</evidence>
<feature type="binding site" evidence="13">
    <location>
        <position position="153"/>
    </location>
    <ligand>
        <name>ATP</name>
        <dbReference type="ChEBI" id="CHEBI:30616"/>
    </ligand>
</feature>
<dbReference type="CDD" id="cd13972">
    <property type="entry name" value="UbiB"/>
    <property type="match status" value="1"/>
</dbReference>
<dbReference type="GO" id="GO:0004497">
    <property type="term" value="F:monooxygenase activity"/>
    <property type="evidence" value="ECO:0007669"/>
    <property type="project" value="UniProtKB-KW"/>
</dbReference>
<keyword evidence="3 13" id="KW-1003">Cell membrane</keyword>
<comment type="subcellular location">
    <subcellularLocation>
        <location evidence="13">Cell inner membrane</location>
        <topology evidence="13">Single-pass membrane protein</topology>
    </subcellularLocation>
</comment>
<keyword evidence="7 13" id="KW-0812">Transmembrane</keyword>
<feature type="transmembrane region" description="Helical" evidence="13">
    <location>
        <begin position="533"/>
        <end position="550"/>
    </location>
</feature>
<evidence type="ECO:0000256" key="6">
    <source>
        <dbReference type="ARBA" id="ARBA00022688"/>
    </source>
</evidence>
<keyword evidence="5 13" id="KW-0808">Transferase</keyword>
<dbReference type="OrthoDB" id="9795390at2"/>
<dbReference type="GO" id="GO:0005886">
    <property type="term" value="C:plasma membrane"/>
    <property type="evidence" value="ECO:0007669"/>
    <property type="project" value="UniProtKB-SubCell"/>
</dbReference>
<evidence type="ECO:0000256" key="9">
    <source>
        <dbReference type="ARBA" id="ARBA00022777"/>
    </source>
</evidence>
<evidence type="ECO:0000256" key="13">
    <source>
        <dbReference type="HAMAP-Rule" id="MF_00414"/>
    </source>
</evidence>
<keyword evidence="16" id="KW-1185">Reference proteome</keyword>
<dbReference type="HAMAP" id="MF_00414">
    <property type="entry name" value="UbiB"/>
    <property type="match status" value="1"/>
</dbReference>
<evidence type="ECO:0000256" key="1">
    <source>
        <dbReference type="ARBA" id="ARBA00005020"/>
    </source>
</evidence>
<proteinExistence type="inferred from homology"/>
<comment type="similarity">
    <text evidence="13">Belongs to the ABC1 family. UbiB subfamily.</text>
</comment>
<dbReference type="PANTHER" id="PTHR10566">
    <property type="entry name" value="CHAPERONE-ACTIVITY OF BC1 COMPLEX CABC1 -RELATED"/>
    <property type="match status" value="1"/>
</dbReference>
<dbReference type="GO" id="GO:0004672">
    <property type="term" value="F:protein kinase activity"/>
    <property type="evidence" value="ECO:0007669"/>
    <property type="project" value="UniProtKB-UniRule"/>
</dbReference>
<dbReference type="UniPathway" id="UPA00232"/>
<comment type="pathway">
    <text evidence="1 13">Cofactor biosynthesis; ubiquinone biosynthesis [regulation].</text>
</comment>
<evidence type="ECO:0000256" key="7">
    <source>
        <dbReference type="ARBA" id="ARBA00022692"/>
    </source>
</evidence>
<dbReference type="InterPro" id="IPR004147">
    <property type="entry name" value="ABC1_dom"/>
</dbReference>
<dbReference type="Pfam" id="PF03109">
    <property type="entry name" value="ABC1"/>
    <property type="match status" value="1"/>
</dbReference>
<evidence type="ECO:0000313" key="16">
    <source>
        <dbReference type="Proteomes" id="UP000010809"/>
    </source>
</evidence>
<dbReference type="AlphaFoldDB" id="L0DS37"/>
<keyword evidence="10 13" id="KW-0067">ATP-binding</keyword>
<organism evidence="15 16">
    <name type="scientific">Thioalkalivibrio nitratireducens (strain DSM 14787 / UNIQEM 213 / ALEN2)</name>
    <dbReference type="NCBI Taxonomy" id="1255043"/>
    <lineage>
        <taxon>Bacteria</taxon>
        <taxon>Pseudomonadati</taxon>
        <taxon>Pseudomonadota</taxon>
        <taxon>Gammaproteobacteria</taxon>
        <taxon>Chromatiales</taxon>
        <taxon>Ectothiorhodospiraceae</taxon>
        <taxon>Thioalkalivibrio</taxon>
    </lineage>
</organism>
<evidence type="ECO:0000313" key="15">
    <source>
        <dbReference type="EMBL" id="AGA31802.1"/>
    </source>
</evidence>
<comment type="caution">
    <text evidence="13">Lacks conserved residue(s) required for the propagation of feature annotation.</text>
</comment>
<keyword evidence="6 13" id="KW-0831">Ubiquinone biosynthesis</keyword>